<feature type="binding site" evidence="6">
    <location>
        <position position="88"/>
    </location>
    <ligand>
        <name>[4Fe-4S] cluster</name>
        <dbReference type="ChEBI" id="CHEBI:49883"/>
        <note>4Fe-4S-S-AdoMet</note>
    </ligand>
</feature>
<dbReference type="InterPro" id="IPR007197">
    <property type="entry name" value="rSAM"/>
</dbReference>
<evidence type="ECO:0000256" key="6">
    <source>
        <dbReference type="PIRSR" id="PIRSR004869-50"/>
    </source>
</evidence>
<dbReference type="InterPro" id="IPR016431">
    <property type="entry name" value="Pyrv-formate_lyase-activ_prd"/>
</dbReference>
<dbReference type="CDD" id="cd01335">
    <property type="entry name" value="Radical_SAM"/>
    <property type="match status" value="1"/>
</dbReference>
<dbReference type="Gene3D" id="3.20.20.70">
    <property type="entry name" value="Aldolase class I"/>
    <property type="match status" value="1"/>
</dbReference>
<evidence type="ECO:0000313" key="8">
    <source>
        <dbReference type="EMBL" id="EHG21530.1"/>
    </source>
</evidence>
<keyword evidence="9" id="KW-1185">Reference proteome</keyword>
<dbReference type="AlphaFoldDB" id="G5GNJ3"/>
<evidence type="ECO:0000256" key="4">
    <source>
        <dbReference type="ARBA" id="ARBA00023004"/>
    </source>
</evidence>
<dbReference type="InterPro" id="IPR013785">
    <property type="entry name" value="Aldolase_TIM"/>
</dbReference>
<dbReference type="PROSITE" id="PS51918">
    <property type="entry name" value="RADICAL_SAM"/>
    <property type="match status" value="1"/>
</dbReference>
<dbReference type="Pfam" id="PF04055">
    <property type="entry name" value="Radical_SAM"/>
    <property type="match status" value="1"/>
</dbReference>
<feature type="domain" description="Radical SAM core" evidence="7">
    <location>
        <begin position="66"/>
        <end position="287"/>
    </location>
</feature>
<sequence length="287" mass="31495">MDAAASPTGADTPITCTLCPHACRLRAGATGFCRARRNEDGTIRAINYGRLTALALDPIEKKPLYHFYPNRQILSVGSFGCSLACPFCQNVGIAMADEHIETENVTPAQLAAFAEELHHQPRGNIGVAFTYNEPLVGYEYIMDTAPLLHAAGLKVVLVTNGMICTEPLTRLLPHVDAMNIDLKAWHTDTYRRLGGDLEAVKSTIATAVAHGVHVEVTTLVVPGISDRAEDMDEEAHWLATLSPDLPLHISRYFPRHRMSSPPTPIATVDRLTEVARRHLRHVHRGNC</sequence>
<gene>
    <name evidence="8" type="ORF">HMPREF9334_00947</name>
</gene>
<dbReference type="GO" id="GO:0003824">
    <property type="term" value="F:catalytic activity"/>
    <property type="evidence" value="ECO:0007669"/>
    <property type="project" value="InterPro"/>
</dbReference>
<dbReference type="InterPro" id="IPR034457">
    <property type="entry name" value="Organic_radical-activating"/>
</dbReference>
<dbReference type="PIRSF" id="PIRSF004869">
    <property type="entry name" value="PflX_prd"/>
    <property type="match status" value="1"/>
</dbReference>
<dbReference type="PANTHER" id="PTHR30352:SF5">
    <property type="entry name" value="PYRUVATE FORMATE-LYASE 1-ACTIVATING ENZYME"/>
    <property type="match status" value="1"/>
</dbReference>
<keyword evidence="1" id="KW-0004">4Fe-4S</keyword>
<feature type="binding site" evidence="6">
    <location>
        <position position="85"/>
    </location>
    <ligand>
        <name>[4Fe-4S] cluster</name>
        <dbReference type="ChEBI" id="CHEBI:49883"/>
        <note>4Fe-4S-S-AdoMet</note>
    </ligand>
</feature>
<dbReference type="SFLD" id="SFLDG01101">
    <property type="entry name" value="Uncharacterised_Radical_SAM_Su"/>
    <property type="match status" value="1"/>
</dbReference>
<dbReference type="InterPro" id="IPR027596">
    <property type="entry name" value="AmmeMemoSam_rS"/>
</dbReference>
<dbReference type="RefSeq" id="WP_006692397.1">
    <property type="nucleotide sequence ID" value="NZ_JH376798.1"/>
</dbReference>
<dbReference type="STRING" id="679201.HMPREF9334_00947"/>
<evidence type="ECO:0000256" key="2">
    <source>
        <dbReference type="ARBA" id="ARBA00022691"/>
    </source>
</evidence>
<evidence type="ECO:0000256" key="5">
    <source>
        <dbReference type="ARBA" id="ARBA00023014"/>
    </source>
</evidence>
<evidence type="ECO:0000256" key="1">
    <source>
        <dbReference type="ARBA" id="ARBA00022485"/>
    </source>
</evidence>
<keyword evidence="3 6" id="KW-0479">Metal-binding</keyword>
<proteinExistence type="predicted"/>
<keyword evidence="4 6" id="KW-0408">Iron</keyword>
<comment type="cofactor">
    <cofactor evidence="6">
        <name>[4Fe-4S] cluster</name>
        <dbReference type="ChEBI" id="CHEBI:49883"/>
    </cofactor>
    <text evidence="6">Binds 1 [4Fe-4S] cluster. The cluster is coordinated with 3 cysteines and an exchangeable S-adenosyl-L-methionine.</text>
</comment>
<accession>G5GNJ3</accession>
<keyword evidence="5 6" id="KW-0411">Iron-sulfur</keyword>
<name>G5GNJ3_9FIRM</name>
<dbReference type="Proteomes" id="UP000004129">
    <property type="component" value="Unassembled WGS sequence"/>
</dbReference>
<organism evidence="8 9">
    <name type="scientific">Selenomonas infelix ATCC 43532</name>
    <dbReference type="NCBI Taxonomy" id="679201"/>
    <lineage>
        <taxon>Bacteria</taxon>
        <taxon>Bacillati</taxon>
        <taxon>Bacillota</taxon>
        <taxon>Negativicutes</taxon>
        <taxon>Selenomonadales</taxon>
        <taxon>Selenomonadaceae</taxon>
        <taxon>Selenomonas</taxon>
    </lineage>
</organism>
<keyword evidence="2 6" id="KW-0949">S-adenosyl-L-methionine</keyword>
<dbReference type="SFLD" id="SFLDS00029">
    <property type="entry name" value="Radical_SAM"/>
    <property type="match status" value="1"/>
</dbReference>
<dbReference type="PATRIC" id="fig|679201.3.peg.957"/>
<dbReference type="eggNOG" id="COG1180">
    <property type="taxonomic scope" value="Bacteria"/>
</dbReference>
<dbReference type="SUPFAM" id="SSF102114">
    <property type="entry name" value="Radical SAM enzymes"/>
    <property type="match status" value="1"/>
</dbReference>
<evidence type="ECO:0000259" key="7">
    <source>
        <dbReference type="PROSITE" id="PS51918"/>
    </source>
</evidence>
<reference evidence="8 9" key="1">
    <citation type="submission" date="2011-08" db="EMBL/GenBank/DDBJ databases">
        <title>The Genome Sequence of Selenomonas infelix ATCC 43532.</title>
        <authorList>
            <consortium name="The Broad Institute Genome Sequencing Platform"/>
            <person name="Earl A."/>
            <person name="Ward D."/>
            <person name="Feldgarden M."/>
            <person name="Gevers D."/>
            <person name="Izard J."/>
            <person name="Blanton J.M."/>
            <person name="Baranova O.V."/>
            <person name="Dewhirst F.E."/>
            <person name="Young S.K."/>
            <person name="Zeng Q."/>
            <person name="Gargeya S."/>
            <person name="Fitzgerald M."/>
            <person name="Haas B."/>
            <person name="Abouelleil A."/>
            <person name="Alvarado L."/>
            <person name="Arachchi H.M."/>
            <person name="Berlin A."/>
            <person name="Brown A."/>
            <person name="Chapman S.B."/>
            <person name="Chen Z."/>
            <person name="Dunbar C."/>
            <person name="Freedman E."/>
            <person name="Gearin G."/>
            <person name="Gellesch M."/>
            <person name="Goldberg J."/>
            <person name="Griggs A."/>
            <person name="Gujja S."/>
            <person name="Heiman D."/>
            <person name="Howarth C."/>
            <person name="Larson L."/>
            <person name="Lui A."/>
            <person name="MacDonald P.J.P."/>
            <person name="Montmayeur A."/>
            <person name="Murphy C."/>
            <person name="Neiman D."/>
            <person name="Pearson M."/>
            <person name="Priest M."/>
            <person name="Roberts A."/>
            <person name="Saif S."/>
            <person name="Shea T."/>
            <person name="Shenoy N."/>
            <person name="Sisk P."/>
            <person name="Stolte C."/>
            <person name="Sykes S."/>
            <person name="Wortman J."/>
            <person name="Nusbaum C."/>
            <person name="Birren B."/>
        </authorList>
    </citation>
    <scope>NUCLEOTIDE SEQUENCE [LARGE SCALE GENOMIC DNA]</scope>
    <source>
        <strain evidence="8 9">ATCC 43532</strain>
    </source>
</reference>
<comment type="caution">
    <text evidence="8">The sequence shown here is derived from an EMBL/GenBank/DDBJ whole genome shotgun (WGS) entry which is preliminary data.</text>
</comment>
<evidence type="ECO:0000256" key="3">
    <source>
        <dbReference type="ARBA" id="ARBA00022723"/>
    </source>
</evidence>
<dbReference type="GO" id="GO:0046872">
    <property type="term" value="F:metal ion binding"/>
    <property type="evidence" value="ECO:0007669"/>
    <property type="project" value="UniProtKB-KW"/>
</dbReference>
<dbReference type="NCBIfam" id="TIGR04337">
    <property type="entry name" value="AmmeMemoSam_rS"/>
    <property type="match status" value="1"/>
</dbReference>
<dbReference type="GO" id="GO:0051539">
    <property type="term" value="F:4 iron, 4 sulfur cluster binding"/>
    <property type="evidence" value="ECO:0007669"/>
    <property type="project" value="UniProtKB-KW"/>
</dbReference>
<feature type="binding site" evidence="6">
    <location>
        <position position="81"/>
    </location>
    <ligand>
        <name>[4Fe-4S] cluster</name>
        <dbReference type="ChEBI" id="CHEBI:49883"/>
        <note>4Fe-4S-S-AdoMet</note>
    </ligand>
</feature>
<dbReference type="PANTHER" id="PTHR30352">
    <property type="entry name" value="PYRUVATE FORMATE-LYASE-ACTIVATING ENZYME"/>
    <property type="match status" value="1"/>
</dbReference>
<dbReference type="HOGENOM" id="CLU_044176_1_1_9"/>
<dbReference type="EMBL" id="ACZM01000007">
    <property type="protein sequence ID" value="EHG21530.1"/>
    <property type="molecule type" value="Genomic_DNA"/>
</dbReference>
<dbReference type="InterPro" id="IPR058240">
    <property type="entry name" value="rSAM_sf"/>
</dbReference>
<evidence type="ECO:0000313" key="9">
    <source>
        <dbReference type="Proteomes" id="UP000004129"/>
    </source>
</evidence>
<protein>
    <recommendedName>
        <fullName evidence="7">Radical SAM core domain-containing protein</fullName>
    </recommendedName>
</protein>